<evidence type="ECO:0000313" key="2">
    <source>
        <dbReference type="Proteomes" id="UP000547674"/>
    </source>
</evidence>
<organism evidence="1 2">
    <name type="scientific">Eiseniibacteriota bacterium</name>
    <dbReference type="NCBI Taxonomy" id="2212470"/>
    <lineage>
        <taxon>Bacteria</taxon>
        <taxon>Candidatus Eiseniibacteriota</taxon>
    </lineage>
</organism>
<gene>
    <name evidence="1" type="ORF">HKN21_15035</name>
</gene>
<protein>
    <submittedName>
        <fullName evidence="1">Uncharacterized protein</fullName>
    </submittedName>
</protein>
<accession>A0A7Y2H3H4</accession>
<dbReference type="Proteomes" id="UP000547674">
    <property type="component" value="Unassembled WGS sequence"/>
</dbReference>
<dbReference type="EMBL" id="JABDJR010000608">
    <property type="protein sequence ID" value="NNF08076.1"/>
    <property type="molecule type" value="Genomic_DNA"/>
</dbReference>
<comment type="caution">
    <text evidence="1">The sequence shown here is derived from an EMBL/GenBank/DDBJ whole genome shotgun (WGS) entry which is preliminary data.</text>
</comment>
<proteinExistence type="predicted"/>
<dbReference type="AlphaFoldDB" id="A0A7Y2H3H4"/>
<evidence type="ECO:0000313" key="1">
    <source>
        <dbReference type="EMBL" id="NNF08076.1"/>
    </source>
</evidence>
<name>A0A7Y2H3H4_UNCEI</name>
<sequence length="385" mass="43586">MQFLKEELTRPKGYVTKAGKPSPAQRAVALTQQGQPVYSTNRTGRSSIQSKGLIYYDDEVQRQRRLLAETVLAQFILDKPRYVKRTVDRVSDGIRDYWTVKSRTLSDEVVEGIVRGSTRRFYNTTSFGRLGQTLTGTQWNAKVNEWIRIMKETPMDLPKVMQLHDYFYKVFGFLEVSGDMRNPHAVSEAVIPSPTFVGMRSRFLKTYSEVRPTWYDDRVRRGRANAAAAPTTSSWPGLLSSSFTIPLGDPMDRCGIDLMALTSTQARYRGYDMFIPAADDLEDSFKRTLGDFNLPFSASASGTTSTLAIAAATFADLQAEAKKEYVLACVAYLVGGGMHTCHEVFWTGRLWQVPYMEGKYAPTLPKTFTSSRDYEKWTAEFWDVI</sequence>
<reference evidence="1 2" key="1">
    <citation type="submission" date="2020-03" db="EMBL/GenBank/DDBJ databases">
        <title>Metabolic flexibility allows generalist bacteria to become dominant in a frequently disturbed ecosystem.</title>
        <authorList>
            <person name="Chen Y.-J."/>
            <person name="Leung P.M."/>
            <person name="Bay S.K."/>
            <person name="Hugenholtz P."/>
            <person name="Kessler A.J."/>
            <person name="Shelley G."/>
            <person name="Waite D.W."/>
            <person name="Cook P.L."/>
            <person name="Greening C."/>
        </authorList>
    </citation>
    <scope>NUCLEOTIDE SEQUENCE [LARGE SCALE GENOMIC DNA]</scope>
    <source>
        <strain evidence="1">SS_bin_28</strain>
    </source>
</reference>